<dbReference type="InterPro" id="IPR016169">
    <property type="entry name" value="FAD-bd_PCMH_sub2"/>
</dbReference>
<evidence type="ECO:0000313" key="5">
    <source>
        <dbReference type="Proteomes" id="UP000199208"/>
    </source>
</evidence>
<dbReference type="SUPFAM" id="SSF55447">
    <property type="entry name" value="CO dehydrogenase flavoprotein C-terminal domain-like"/>
    <property type="match status" value="1"/>
</dbReference>
<dbReference type="InterPro" id="IPR036318">
    <property type="entry name" value="FAD-bd_PCMH-like_sf"/>
</dbReference>
<evidence type="ECO:0000259" key="3">
    <source>
        <dbReference type="PROSITE" id="PS51387"/>
    </source>
</evidence>
<accession>A0A1G5S0Z5</accession>
<dbReference type="Proteomes" id="UP000199208">
    <property type="component" value="Unassembled WGS sequence"/>
</dbReference>
<reference evidence="4 5" key="1">
    <citation type="submission" date="2016-10" db="EMBL/GenBank/DDBJ databases">
        <authorList>
            <person name="de Groot N.N."/>
        </authorList>
    </citation>
    <scope>NUCLEOTIDE SEQUENCE [LARGE SCALE GENOMIC DNA]</scope>
    <source>
        <strain evidence="4 5">DSM 2784</strain>
    </source>
</reference>
<dbReference type="PROSITE" id="PS51387">
    <property type="entry name" value="FAD_PCMH"/>
    <property type="match status" value="1"/>
</dbReference>
<sequence length="286" mass="30985">MISQCLQPSSLEALKLALVQSDRPLFAAGGTDLVVRMNRQSMTQSTLIDLSHMDPLKVIERRGDKLFIGAMCTMQTLSKSALVQSEAKLLSTAADHVGSTQIRNRATIGGNVANAAQCADTVPALIALEAEIELMDSKGLYRTLKVDDFVLGIGRTRLEENEAITGFYLPAARLRSAGGYAKIGSREKVTIAKLNGAMSCIQKDGHIGQVRVALGSLGARAFYAEALSEKLENLPVSQLLSEEVLQWFVEEVDRAIPGRASQPYKRNAVKAVAFSMLEQTIFESGR</sequence>
<dbReference type="OrthoDB" id="9789842at2"/>
<dbReference type="PANTHER" id="PTHR42659:SF9">
    <property type="entry name" value="XANTHINE DEHYDROGENASE FAD-BINDING SUBUNIT XDHB-RELATED"/>
    <property type="match status" value="1"/>
</dbReference>
<proteinExistence type="predicted"/>
<dbReference type="InterPro" id="IPR005107">
    <property type="entry name" value="CO_DH_flav_C"/>
</dbReference>
<evidence type="ECO:0000256" key="1">
    <source>
        <dbReference type="ARBA" id="ARBA00022630"/>
    </source>
</evidence>
<dbReference type="STRING" id="1120920.SAMN03080599_01833"/>
<dbReference type="Gene3D" id="3.30.465.10">
    <property type="match status" value="1"/>
</dbReference>
<dbReference type="Pfam" id="PF03450">
    <property type="entry name" value="CO_deh_flav_C"/>
    <property type="match status" value="1"/>
</dbReference>
<name>A0A1G5S0Z5_9FIRM</name>
<dbReference type="EMBL" id="FMWL01000008">
    <property type="protein sequence ID" value="SCZ79590.1"/>
    <property type="molecule type" value="Genomic_DNA"/>
</dbReference>
<gene>
    <name evidence="4" type="ORF">SAMN03080599_01833</name>
</gene>
<dbReference type="AlphaFoldDB" id="A0A1G5S0Z5"/>
<dbReference type="GO" id="GO:0071949">
    <property type="term" value="F:FAD binding"/>
    <property type="evidence" value="ECO:0007669"/>
    <property type="project" value="InterPro"/>
</dbReference>
<dbReference type="InterPro" id="IPR002346">
    <property type="entry name" value="Mopterin_DH_FAD-bd"/>
</dbReference>
<dbReference type="SMART" id="SM01092">
    <property type="entry name" value="CO_deh_flav_C"/>
    <property type="match status" value="1"/>
</dbReference>
<dbReference type="GO" id="GO:0016491">
    <property type="term" value="F:oxidoreductase activity"/>
    <property type="evidence" value="ECO:0007669"/>
    <property type="project" value="UniProtKB-KW"/>
</dbReference>
<dbReference type="InterPro" id="IPR016166">
    <property type="entry name" value="FAD-bd_PCMH"/>
</dbReference>
<evidence type="ECO:0000256" key="2">
    <source>
        <dbReference type="ARBA" id="ARBA00023002"/>
    </source>
</evidence>
<dbReference type="RefSeq" id="WP_092590752.1">
    <property type="nucleotide sequence ID" value="NZ_FMWL01000008.1"/>
</dbReference>
<protein>
    <submittedName>
        <fullName evidence="4">Carbon-monoxide dehydrogenase medium subunit</fullName>
    </submittedName>
</protein>
<dbReference type="Gene3D" id="3.30.43.10">
    <property type="entry name" value="Uridine Diphospho-n-acetylenolpyruvylglucosamine Reductase, domain 2"/>
    <property type="match status" value="1"/>
</dbReference>
<dbReference type="InterPro" id="IPR051312">
    <property type="entry name" value="Diverse_Substr_Oxidored"/>
</dbReference>
<dbReference type="SUPFAM" id="SSF56176">
    <property type="entry name" value="FAD-binding/transporter-associated domain-like"/>
    <property type="match status" value="1"/>
</dbReference>
<dbReference type="InterPro" id="IPR016167">
    <property type="entry name" value="FAD-bd_PCMH_sub1"/>
</dbReference>
<dbReference type="Gene3D" id="3.30.390.50">
    <property type="entry name" value="CO dehydrogenase flavoprotein, C-terminal domain"/>
    <property type="match status" value="1"/>
</dbReference>
<evidence type="ECO:0000313" key="4">
    <source>
        <dbReference type="EMBL" id="SCZ79590.1"/>
    </source>
</evidence>
<keyword evidence="1" id="KW-0285">Flavoprotein</keyword>
<keyword evidence="5" id="KW-1185">Reference proteome</keyword>
<organism evidence="4 5">
    <name type="scientific">Acidaminobacter hydrogenoformans DSM 2784</name>
    <dbReference type="NCBI Taxonomy" id="1120920"/>
    <lineage>
        <taxon>Bacteria</taxon>
        <taxon>Bacillati</taxon>
        <taxon>Bacillota</taxon>
        <taxon>Clostridia</taxon>
        <taxon>Peptostreptococcales</taxon>
        <taxon>Acidaminobacteraceae</taxon>
        <taxon>Acidaminobacter</taxon>
    </lineage>
</organism>
<dbReference type="PANTHER" id="PTHR42659">
    <property type="entry name" value="XANTHINE DEHYDROGENASE SUBUNIT C-RELATED"/>
    <property type="match status" value="1"/>
</dbReference>
<keyword evidence="2" id="KW-0560">Oxidoreductase</keyword>
<feature type="domain" description="FAD-binding PCMH-type" evidence="3">
    <location>
        <begin position="1"/>
        <end position="174"/>
    </location>
</feature>
<dbReference type="Pfam" id="PF00941">
    <property type="entry name" value="FAD_binding_5"/>
    <property type="match status" value="1"/>
</dbReference>
<dbReference type="InterPro" id="IPR036683">
    <property type="entry name" value="CO_DH_flav_C_dom_sf"/>
</dbReference>